<evidence type="ECO:0000256" key="5">
    <source>
        <dbReference type="ARBA" id="ARBA00023136"/>
    </source>
</evidence>
<accession>A0A1E3VZP7</accession>
<reference evidence="8 9" key="1">
    <citation type="journal article" date="2016" name="Environ. Microbiol.">
        <title>New Methyloceanibacter diversity from North Sea sediments includes methanotroph containing solely the soluble methane monooxygenase.</title>
        <authorList>
            <person name="Vekeman B."/>
            <person name="Kerckhof F.M."/>
            <person name="Cremers G."/>
            <person name="de Vos P."/>
            <person name="Vandamme P."/>
            <person name="Boon N."/>
            <person name="Op den Camp H.J."/>
            <person name="Heylen K."/>
        </authorList>
    </citation>
    <scope>NUCLEOTIDE SEQUENCE [LARGE SCALE GENOMIC DNA]</scope>
    <source>
        <strain evidence="8 9">R-67174</strain>
    </source>
</reference>
<protein>
    <recommendedName>
        <fullName evidence="7">RDD domain-containing protein</fullName>
    </recommendedName>
</protein>
<dbReference type="OrthoDB" id="7270324at2"/>
<feature type="transmembrane region" description="Helical" evidence="6">
    <location>
        <begin position="69"/>
        <end position="88"/>
    </location>
</feature>
<dbReference type="InterPro" id="IPR010432">
    <property type="entry name" value="RDD"/>
</dbReference>
<dbReference type="InterPro" id="IPR051791">
    <property type="entry name" value="Pra-immunoreactive"/>
</dbReference>
<name>A0A1E3VZP7_9HYPH</name>
<keyword evidence="5 6" id="KW-0472">Membrane</keyword>
<evidence type="ECO:0000256" key="3">
    <source>
        <dbReference type="ARBA" id="ARBA00022692"/>
    </source>
</evidence>
<evidence type="ECO:0000313" key="9">
    <source>
        <dbReference type="Proteomes" id="UP000094501"/>
    </source>
</evidence>
<comment type="subcellular location">
    <subcellularLocation>
        <location evidence="1">Cell membrane</location>
        <topology evidence="1">Multi-pass membrane protein</topology>
    </subcellularLocation>
</comment>
<dbReference type="Pfam" id="PF06271">
    <property type="entry name" value="RDD"/>
    <property type="match status" value="1"/>
</dbReference>
<sequence>MSNQMTRSETTFPAQVHAYNPVTEPQLFTAVIRKRCVAFLIDAVIIALLTVIAFVFVAVLGVLTLGLGWLLFGMIFPIVGLGYNAFTIGGPKSSTIGQRTMGLAVPMWFGGKVTPLIAAFHALLFWFSLTLFFPILLWCFFDSRKRCLHDILAGVLVINRPTAAFQPRD</sequence>
<dbReference type="RefSeq" id="WP_158008301.1">
    <property type="nucleotide sequence ID" value="NZ_LPWG01000012.1"/>
</dbReference>
<evidence type="ECO:0000313" key="8">
    <source>
        <dbReference type="EMBL" id="ODR99035.1"/>
    </source>
</evidence>
<feature type="transmembrane region" description="Helical" evidence="6">
    <location>
        <begin position="37"/>
        <end position="63"/>
    </location>
</feature>
<evidence type="ECO:0000256" key="1">
    <source>
        <dbReference type="ARBA" id="ARBA00004651"/>
    </source>
</evidence>
<organism evidence="8 9">
    <name type="scientific">Methyloceanibacter methanicus</name>
    <dbReference type="NCBI Taxonomy" id="1774968"/>
    <lineage>
        <taxon>Bacteria</taxon>
        <taxon>Pseudomonadati</taxon>
        <taxon>Pseudomonadota</taxon>
        <taxon>Alphaproteobacteria</taxon>
        <taxon>Hyphomicrobiales</taxon>
        <taxon>Hyphomicrobiaceae</taxon>
        <taxon>Methyloceanibacter</taxon>
    </lineage>
</organism>
<evidence type="ECO:0000256" key="4">
    <source>
        <dbReference type="ARBA" id="ARBA00022989"/>
    </source>
</evidence>
<keyword evidence="9" id="KW-1185">Reference proteome</keyword>
<dbReference type="EMBL" id="LPWG01000012">
    <property type="protein sequence ID" value="ODR99035.1"/>
    <property type="molecule type" value="Genomic_DNA"/>
</dbReference>
<comment type="caution">
    <text evidence="8">The sequence shown here is derived from an EMBL/GenBank/DDBJ whole genome shotgun (WGS) entry which is preliminary data.</text>
</comment>
<dbReference type="PANTHER" id="PTHR36115">
    <property type="entry name" value="PROLINE-RICH ANTIGEN HOMOLOG-RELATED"/>
    <property type="match status" value="1"/>
</dbReference>
<feature type="transmembrane region" description="Helical" evidence="6">
    <location>
        <begin position="123"/>
        <end position="141"/>
    </location>
</feature>
<keyword evidence="3 6" id="KW-0812">Transmembrane</keyword>
<dbReference type="AlphaFoldDB" id="A0A1E3VZP7"/>
<evidence type="ECO:0000259" key="7">
    <source>
        <dbReference type="Pfam" id="PF06271"/>
    </source>
</evidence>
<gene>
    <name evidence="8" type="ORF">AUC68_07780</name>
</gene>
<evidence type="ECO:0000256" key="2">
    <source>
        <dbReference type="ARBA" id="ARBA00022475"/>
    </source>
</evidence>
<dbReference type="PANTHER" id="PTHR36115:SF6">
    <property type="entry name" value="PROLINE-RICH ANTIGEN HOMOLOG"/>
    <property type="match status" value="1"/>
</dbReference>
<keyword evidence="2" id="KW-1003">Cell membrane</keyword>
<dbReference type="GO" id="GO:0005886">
    <property type="term" value="C:plasma membrane"/>
    <property type="evidence" value="ECO:0007669"/>
    <property type="project" value="UniProtKB-SubCell"/>
</dbReference>
<proteinExistence type="predicted"/>
<feature type="domain" description="RDD" evidence="7">
    <location>
        <begin position="30"/>
        <end position="154"/>
    </location>
</feature>
<dbReference type="Proteomes" id="UP000094501">
    <property type="component" value="Unassembled WGS sequence"/>
</dbReference>
<dbReference type="STRING" id="1774968.AUC68_07780"/>
<keyword evidence="4 6" id="KW-1133">Transmembrane helix</keyword>
<evidence type="ECO:0000256" key="6">
    <source>
        <dbReference type="SAM" id="Phobius"/>
    </source>
</evidence>